<feature type="compositionally biased region" description="Low complexity" evidence="5">
    <location>
        <begin position="105"/>
        <end position="117"/>
    </location>
</feature>
<comment type="caution">
    <text evidence="7">The sequence shown here is derived from an EMBL/GenBank/DDBJ whole genome shotgun (WGS) entry which is preliminary data.</text>
</comment>
<dbReference type="PROSITE" id="PS00028">
    <property type="entry name" value="ZINC_FINGER_C2H2_1"/>
    <property type="match status" value="1"/>
</dbReference>
<keyword evidence="3" id="KW-0862">Zinc</keyword>
<feature type="compositionally biased region" description="Basic and acidic residues" evidence="5">
    <location>
        <begin position="49"/>
        <end position="63"/>
    </location>
</feature>
<accession>A0AAN6YB90</accession>
<dbReference type="GO" id="GO:0008270">
    <property type="term" value="F:zinc ion binding"/>
    <property type="evidence" value="ECO:0007669"/>
    <property type="project" value="UniProtKB-UniRule"/>
</dbReference>
<dbReference type="Proteomes" id="UP001301769">
    <property type="component" value="Unassembled WGS sequence"/>
</dbReference>
<keyword evidence="1" id="KW-0479">Metal-binding</keyword>
<dbReference type="InterPro" id="IPR013087">
    <property type="entry name" value="Znf_C2H2_type"/>
</dbReference>
<dbReference type="GO" id="GO:0000492">
    <property type="term" value="P:box C/D snoRNP assembly"/>
    <property type="evidence" value="ECO:0007669"/>
    <property type="project" value="TreeGrafter"/>
</dbReference>
<reference evidence="7" key="1">
    <citation type="journal article" date="2023" name="Mol. Phylogenet. Evol.">
        <title>Genome-scale phylogeny and comparative genomics of the fungal order Sordariales.</title>
        <authorList>
            <person name="Hensen N."/>
            <person name="Bonometti L."/>
            <person name="Westerberg I."/>
            <person name="Brannstrom I.O."/>
            <person name="Guillou S."/>
            <person name="Cros-Aarteil S."/>
            <person name="Calhoun S."/>
            <person name="Haridas S."/>
            <person name="Kuo A."/>
            <person name="Mondo S."/>
            <person name="Pangilinan J."/>
            <person name="Riley R."/>
            <person name="LaButti K."/>
            <person name="Andreopoulos B."/>
            <person name="Lipzen A."/>
            <person name="Chen C."/>
            <person name="Yan M."/>
            <person name="Daum C."/>
            <person name="Ng V."/>
            <person name="Clum A."/>
            <person name="Steindorff A."/>
            <person name="Ohm R.A."/>
            <person name="Martin F."/>
            <person name="Silar P."/>
            <person name="Natvig D.O."/>
            <person name="Lalanne C."/>
            <person name="Gautier V."/>
            <person name="Ament-Velasquez S.L."/>
            <person name="Kruys A."/>
            <person name="Hutchinson M.I."/>
            <person name="Powell A.J."/>
            <person name="Barry K."/>
            <person name="Miller A.N."/>
            <person name="Grigoriev I.V."/>
            <person name="Debuchy R."/>
            <person name="Gladieux P."/>
            <person name="Hiltunen Thoren M."/>
            <person name="Johannesson H."/>
        </authorList>
    </citation>
    <scope>NUCLEOTIDE SEQUENCE</scope>
    <source>
        <strain evidence="7">PSN293</strain>
    </source>
</reference>
<dbReference type="GO" id="GO:0000463">
    <property type="term" value="P:maturation of LSU-rRNA from tricistronic rRNA transcript (SSU-rRNA, 5.8S rRNA, LSU-rRNA)"/>
    <property type="evidence" value="ECO:0007669"/>
    <property type="project" value="TreeGrafter"/>
</dbReference>
<feature type="compositionally biased region" description="Polar residues" evidence="5">
    <location>
        <begin position="95"/>
        <end position="104"/>
    </location>
</feature>
<dbReference type="EMBL" id="MU858119">
    <property type="protein sequence ID" value="KAK4212862.1"/>
    <property type="molecule type" value="Genomic_DNA"/>
</dbReference>
<dbReference type="Gene3D" id="3.30.60.190">
    <property type="match status" value="1"/>
</dbReference>
<proteinExistence type="predicted"/>
<dbReference type="InterPro" id="IPR051639">
    <property type="entry name" value="BCD1"/>
</dbReference>
<dbReference type="PROSITE" id="PS51083">
    <property type="entry name" value="ZF_HIT"/>
    <property type="match status" value="1"/>
</dbReference>
<evidence type="ECO:0000313" key="7">
    <source>
        <dbReference type="EMBL" id="KAK4212862.1"/>
    </source>
</evidence>
<evidence type="ECO:0000313" key="8">
    <source>
        <dbReference type="Proteomes" id="UP001301769"/>
    </source>
</evidence>
<dbReference type="GO" id="GO:0070761">
    <property type="term" value="C:pre-snoRNP complex"/>
    <property type="evidence" value="ECO:0007669"/>
    <property type="project" value="TreeGrafter"/>
</dbReference>
<dbReference type="SUPFAM" id="SSF144232">
    <property type="entry name" value="HIT/MYND zinc finger-like"/>
    <property type="match status" value="1"/>
</dbReference>
<keyword evidence="8" id="KW-1185">Reference proteome</keyword>
<dbReference type="PANTHER" id="PTHR13483">
    <property type="entry name" value="BOX C_D SNORNA PROTEIN 1-RELATED"/>
    <property type="match status" value="1"/>
</dbReference>
<dbReference type="Pfam" id="PF04438">
    <property type="entry name" value="zf-HIT"/>
    <property type="match status" value="1"/>
</dbReference>
<evidence type="ECO:0000256" key="1">
    <source>
        <dbReference type="ARBA" id="ARBA00022723"/>
    </source>
</evidence>
<evidence type="ECO:0000256" key="3">
    <source>
        <dbReference type="ARBA" id="ARBA00022833"/>
    </source>
</evidence>
<name>A0AAN6YB90_9PEZI</name>
<dbReference type="PANTHER" id="PTHR13483:SF11">
    <property type="entry name" value="ZINC FINGER HIT DOMAIN-CONTAINING PROTEIN 3"/>
    <property type="match status" value="1"/>
</dbReference>
<gene>
    <name evidence="7" type="ORF">QBC37DRAFT_287152</name>
</gene>
<evidence type="ECO:0000256" key="4">
    <source>
        <dbReference type="PROSITE-ProRule" id="PRU00453"/>
    </source>
</evidence>
<protein>
    <submittedName>
        <fullName evidence="7">Protein HIT1</fullName>
    </submittedName>
</protein>
<organism evidence="7 8">
    <name type="scientific">Rhypophila decipiens</name>
    <dbReference type="NCBI Taxonomy" id="261697"/>
    <lineage>
        <taxon>Eukaryota</taxon>
        <taxon>Fungi</taxon>
        <taxon>Dikarya</taxon>
        <taxon>Ascomycota</taxon>
        <taxon>Pezizomycotina</taxon>
        <taxon>Sordariomycetes</taxon>
        <taxon>Sordariomycetidae</taxon>
        <taxon>Sordariales</taxon>
        <taxon>Naviculisporaceae</taxon>
        <taxon>Rhypophila</taxon>
    </lineage>
</organism>
<dbReference type="GO" id="GO:0005634">
    <property type="term" value="C:nucleus"/>
    <property type="evidence" value="ECO:0007669"/>
    <property type="project" value="TreeGrafter"/>
</dbReference>
<feature type="region of interest" description="Disordered" evidence="5">
    <location>
        <begin position="85"/>
        <end position="120"/>
    </location>
</feature>
<reference evidence="7" key="2">
    <citation type="submission" date="2023-05" db="EMBL/GenBank/DDBJ databases">
        <authorList>
            <consortium name="Lawrence Berkeley National Laboratory"/>
            <person name="Steindorff A."/>
            <person name="Hensen N."/>
            <person name="Bonometti L."/>
            <person name="Westerberg I."/>
            <person name="Brannstrom I.O."/>
            <person name="Guillou S."/>
            <person name="Cros-Aarteil S."/>
            <person name="Calhoun S."/>
            <person name="Haridas S."/>
            <person name="Kuo A."/>
            <person name="Mondo S."/>
            <person name="Pangilinan J."/>
            <person name="Riley R."/>
            <person name="Labutti K."/>
            <person name="Andreopoulos B."/>
            <person name="Lipzen A."/>
            <person name="Chen C."/>
            <person name="Yanf M."/>
            <person name="Daum C."/>
            <person name="Ng V."/>
            <person name="Clum A."/>
            <person name="Ohm R."/>
            <person name="Martin F."/>
            <person name="Silar P."/>
            <person name="Natvig D."/>
            <person name="Lalanne C."/>
            <person name="Gautier V."/>
            <person name="Ament-Velasquez S.L."/>
            <person name="Kruys A."/>
            <person name="Hutchinson M.I."/>
            <person name="Powell A.J."/>
            <person name="Barry K."/>
            <person name="Miller A.N."/>
            <person name="Grigoriev I.V."/>
            <person name="Debuchy R."/>
            <person name="Gladieux P."/>
            <person name="Thoren M.H."/>
            <person name="Johannesson H."/>
        </authorList>
    </citation>
    <scope>NUCLEOTIDE SEQUENCE</scope>
    <source>
        <strain evidence="7">PSN293</strain>
    </source>
</reference>
<dbReference type="AlphaFoldDB" id="A0AAN6YB90"/>
<sequence length="251" mass="27139">MQVETGASKQPDNHDGGGDEESTAAGASNPPANDDVDDEEAPAAQPPKPEPKRCGICDKEPGKYKCPRCPLAYCSVACNKIHKENHPPPPPPDEQPTSTAQPADSNSTTSQRSQSNNDPYEVLLRHRVEFDRLMGRYPGLERILFNIQKSTLPPPDDPSANGGPQQREIWSGEVGLRRGVAALKKARTNPGILGDGVREFCELVMYLLNNPSLRGGDGGPNATSLVRQEVVADQTKVIQTLLEVEKDGDDL</sequence>
<feature type="domain" description="HIT-type" evidence="6">
    <location>
        <begin position="54"/>
        <end position="87"/>
    </location>
</feature>
<evidence type="ECO:0000259" key="6">
    <source>
        <dbReference type="PROSITE" id="PS51083"/>
    </source>
</evidence>
<feature type="region of interest" description="Disordered" evidence="5">
    <location>
        <begin position="1"/>
        <end position="65"/>
    </location>
</feature>
<dbReference type="GO" id="GO:0048254">
    <property type="term" value="P:snoRNA localization"/>
    <property type="evidence" value="ECO:0007669"/>
    <property type="project" value="TreeGrafter"/>
</dbReference>
<dbReference type="InterPro" id="IPR007529">
    <property type="entry name" value="Znf_HIT"/>
</dbReference>
<dbReference type="CDD" id="cd23024">
    <property type="entry name" value="zf-HIT_ZNHIT2-3"/>
    <property type="match status" value="1"/>
</dbReference>
<evidence type="ECO:0000256" key="5">
    <source>
        <dbReference type="SAM" id="MobiDB-lite"/>
    </source>
</evidence>
<evidence type="ECO:0000256" key="2">
    <source>
        <dbReference type="ARBA" id="ARBA00022771"/>
    </source>
</evidence>
<keyword evidence="2 4" id="KW-0863">Zinc-finger</keyword>
<feature type="compositionally biased region" description="Polar residues" evidence="5">
    <location>
        <begin position="1"/>
        <end position="10"/>
    </location>
</feature>